<proteinExistence type="predicted"/>
<dbReference type="EMBL" id="VWVM01000039">
    <property type="protein sequence ID" value="KAA6117907.1"/>
    <property type="molecule type" value="Genomic_DNA"/>
</dbReference>
<name>A0AB34CCL0_9GAMM</name>
<sequence>MNDLPVMLRQIFHADRTVINSFNDTAAATLAYVHRVLEDRALVAHRRITGVGFERGYAFRLMLARRVPQMAIAEQRYRRAAENAGLFLHAAYSHN</sequence>
<reference evidence="1 2" key="1">
    <citation type="submission" date="2019-09" db="EMBL/GenBank/DDBJ databases">
        <title>Genomic diversity of phyloplane-associated Pantoea species in Pakistan cotton crop.</title>
        <authorList>
            <person name="Tufail M.R."/>
            <person name="Cook D.R."/>
        </authorList>
    </citation>
    <scope>NUCLEOTIDE SEQUENCE [LARGE SCALE GENOMIC DNA]</scope>
    <source>
        <strain evidence="1 2">B_8</strain>
    </source>
</reference>
<gene>
    <name evidence="1" type="ORF">F3I20_23450</name>
</gene>
<evidence type="ECO:0000313" key="2">
    <source>
        <dbReference type="Proteomes" id="UP000324255"/>
    </source>
</evidence>
<keyword evidence="2" id="KW-1185">Reference proteome</keyword>
<protein>
    <submittedName>
        <fullName evidence="1">Uncharacterized protein</fullName>
    </submittedName>
</protein>
<comment type="caution">
    <text evidence="1">The sequence shown here is derived from an EMBL/GenBank/DDBJ whole genome shotgun (WGS) entry which is preliminary data.</text>
</comment>
<dbReference type="AlphaFoldDB" id="A0AB34CCL0"/>
<evidence type="ECO:0000313" key="1">
    <source>
        <dbReference type="EMBL" id="KAA6117907.1"/>
    </source>
</evidence>
<accession>A0AB34CCL0</accession>
<dbReference type="Proteomes" id="UP000324255">
    <property type="component" value="Unassembled WGS sequence"/>
</dbReference>
<dbReference type="RefSeq" id="WP_150015938.1">
    <property type="nucleotide sequence ID" value="NZ_VWVM01000039.1"/>
</dbReference>
<organism evidence="1 2">
    <name type="scientific">Candidatus Pantoea gossypiicola</name>
    <dbReference type="NCBI Taxonomy" id="2608008"/>
    <lineage>
        <taxon>Bacteria</taxon>
        <taxon>Pseudomonadati</taxon>
        <taxon>Pseudomonadota</taxon>
        <taxon>Gammaproteobacteria</taxon>
        <taxon>Enterobacterales</taxon>
        <taxon>Erwiniaceae</taxon>
        <taxon>Pantoea</taxon>
    </lineage>
</organism>